<dbReference type="PRINTS" id="PR00039">
    <property type="entry name" value="HTHLYSR"/>
</dbReference>
<evidence type="ECO:0000256" key="3">
    <source>
        <dbReference type="ARBA" id="ARBA00023125"/>
    </source>
</evidence>
<dbReference type="CDD" id="cd05466">
    <property type="entry name" value="PBP2_LTTR_substrate"/>
    <property type="match status" value="1"/>
</dbReference>
<evidence type="ECO:0000313" key="6">
    <source>
        <dbReference type="EMBL" id="QJF50592.1"/>
    </source>
</evidence>
<evidence type="ECO:0000313" key="7">
    <source>
        <dbReference type="Proteomes" id="UP000503308"/>
    </source>
</evidence>
<dbReference type="KEGG" id="rpon:G3256_05170"/>
<name>A0A858SRY7_9RHOB</name>
<dbReference type="InterPro" id="IPR036388">
    <property type="entry name" value="WH-like_DNA-bd_sf"/>
</dbReference>
<dbReference type="RefSeq" id="WP_169639810.1">
    <property type="nucleotide sequence ID" value="NZ_CP048788.1"/>
</dbReference>
<dbReference type="AlphaFoldDB" id="A0A858SRY7"/>
<dbReference type="Gene3D" id="3.40.190.10">
    <property type="entry name" value="Periplasmic binding protein-like II"/>
    <property type="match status" value="2"/>
</dbReference>
<keyword evidence="4" id="KW-0804">Transcription</keyword>
<keyword evidence="3" id="KW-0238">DNA-binding</keyword>
<evidence type="ECO:0000256" key="1">
    <source>
        <dbReference type="ARBA" id="ARBA00009437"/>
    </source>
</evidence>
<dbReference type="PROSITE" id="PS50931">
    <property type="entry name" value="HTH_LYSR"/>
    <property type="match status" value="1"/>
</dbReference>
<dbReference type="InterPro" id="IPR000847">
    <property type="entry name" value="LysR_HTH_N"/>
</dbReference>
<evidence type="ECO:0000259" key="5">
    <source>
        <dbReference type="PROSITE" id="PS50931"/>
    </source>
</evidence>
<organism evidence="6 7">
    <name type="scientific">Roseobacter ponti</name>
    <dbReference type="NCBI Taxonomy" id="1891787"/>
    <lineage>
        <taxon>Bacteria</taxon>
        <taxon>Pseudomonadati</taxon>
        <taxon>Pseudomonadota</taxon>
        <taxon>Alphaproteobacteria</taxon>
        <taxon>Rhodobacterales</taxon>
        <taxon>Roseobacteraceae</taxon>
        <taxon>Roseobacter</taxon>
    </lineage>
</organism>
<evidence type="ECO:0000256" key="4">
    <source>
        <dbReference type="ARBA" id="ARBA00023163"/>
    </source>
</evidence>
<keyword evidence="2" id="KW-0805">Transcription regulation</keyword>
<protein>
    <submittedName>
        <fullName evidence="6">LysR family transcriptional regulator</fullName>
    </submittedName>
</protein>
<dbReference type="EMBL" id="CP048788">
    <property type="protein sequence ID" value="QJF50592.1"/>
    <property type="molecule type" value="Genomic_DNA"/>
</dbReference>
<dbReference type="InterPro" id="IPR036390">
    <property type="entry name" value="WH_DNA-bd_sf"/>
</dbReference>
<feature type="domain" description="HTH lysR-type" evidence="5">
    <location>
        <begin position="1"/>
        <end position="58"/>
    </location>
</feature>
<gene>
    <name evidence="6" type="ORF">G3256_05170</name>
</gene>
<dbReference type="Proteomes" id="UP000503308">
    <property type="component" value="Chromosome"/>
</dbReference>
<dbReference type="InterPro" id="IPR005119">
    <property type="entry name" value="LysR_subst-bd"/>
</dbReference>
<dbReference type="SUPFAM" id="SSF53850">
    <property type="entry name" value="Periplasmic binding protein-like II"/>
    <property type="match status" value="1"/>
</dbReference>
<dbReference type="SUPFAM" id="SSF46785">
    <property type="entry name" value="Winged helix' DNA-binding domain"/>
    <property type="match status" value="1"/>
</dbReference>
<dbReference type="GO" id="GO:0003700">
    <property type="term" value="F:DNA-binding transcription factor activity"/>
    <property type="evidence" value="ECO:0007669"/>
    <property type="project" value="InterPro"/>
</dbReference>
<dbReference type="Pfam" id="PF00126">
    <property type="entry name" value="HTH_1"/>
    <property type="match status" value="1"/>
</dbReference>
<keyword evidence="7" id="KW-1185">Reference proteome</keyword>
<sequence length="306" mass="33188">MRIRNLDTFYWIATLRSFRAAAMKLNLSQPAVSARIQMLEQDLGTTVFLRGARHAGLTPSGRRLLPLARRYMALEQNVLEAFSGQTNVKQSIRLGASETIVATWLPDFLSLLSDTRQGLSFDLMVDSTDSLRNALVSREIDLAFLMGPVAEASITNRELCSFDMIFAATPSLAGKSEKWSVEELAAQPVLTFANNTKPSRLLREMLAQHARPTLDMSTSSSLGALIRLAVAGFGICAIPAAVIREELADGRLVVLPTEVDLPPIAFTASHVTGSPVSDLMAGVTREANAFLGDRMFRQTYGGTAAG</sequence>
<reference evidence="6 7" key="1">
    <citation type="submission" date="2020-02" db="EMBL/GenBank/DDBJ databases">
        <title>Genome sequence of Roseobacter ponti.</title>
        <authorList>
            <person name="Hollensteiner J."/>
            <person name="Schneider D."/>
            <person name="Poehlein A."/>
            <person name="Daniel R."/>
        </authorList>
    </citation>
    <scope>NUCLEOTIDE SEQUENCE [LARGE SCALE GENOMIC DNA]</scope>
    <source>
        <strain evidence="6 7">DSM 106830</strain>
    </source>
</reference>
<proteinExistence type="inferred from homology"/>
<dbReference type="PANTHER" id="PTHR30126">
    <property type="entry name" value="HTH-TYPE TRANSCRIPTIONAL REGULATOR"/>
    <property type="match status" value="1"/>
</dbReference>
<dbReference type="Gene3D" id="1.10.10.10">
    <property type="entry name" value="Winged helix-like DNA-binding domain superfamily/Winged helix DNA-binding domain"/>
    <property type="match status" value="1"/>
</dbReference>
<dbReference type="GO" id="GO:0000976">
    <property type="term" value="F:transcription cis-regulatory region binding"/>
    <property type="evidence" value="ECO:0007669"/>
    <property type="project" value="TreeGrafter"/>
</dbReference>
<evidence type="ECO:0000256" key="2">
    <source>
        <dbReference type="ARBA" id="ARBA00023015"/>
    </source>
</evidence>
<dbReference type="PANTHER" id="PTHR30126:SF77">
    <property type="entry name" value="TRANSCRIPTIONAL REGULATORY PROTEIN"/>
    <property type="match status" value="1"/>
</dbReference>
<accession>A0A858SRY7</accession>
<comment type="similarity">
    <text evidence="1">Belongs to the LysR transcriptional regulatory family.</text>
</comment>
<dbReference type="Pfam" id="PF03466">
    <property type="entry name" value="LysR_substrate"/>
    <property type="match status" value="1"/>
</dbReference>